<dbReference type="PROSITE" id="PS51257">
    <property type="entry name" value="PROKAR_LIPOPROTEIN"/>
    <property type="match status" value="1"/>
</dbReference>
<dbReference type="Gene3D" id="2.60.40.1120">
    <property type="entry name" value="Carboxypeptidase-like, regulatory domain"/>
    <property type="match status" value="1"/>
</dbReference>
<dbReference type="EMBL" id="CP020919">
    <property type="protein sequence ID" value="AWG25135.1"/>
    <property type="molecule type" value="Genomic_DNA"/>
</dbReference>
<keyword evidence="2" id="KW-1185">Reference proteome</keyword>
<proteinExistence type="predicted"/>
<dbReference type="InterPro" id="IPR008969">
    <property type="entry name" value="CarboxyPept-like_regulatory"/>
</dbReference>
<gene>
    <name evidence="1" type="ORF">FK004_07760</name>
</gene>
<reference evidence="1 2" key="1">
    <citation type="submission" date="2017-04" db="EMBL/GenBank/DDBJ databases">
        <title>Complete genome sequence of Flavobacterium kingsejong AJ004.</title>
        <authorList>
            <person name="Lee P.C."/>
        </authorList>
    </citation>
    <scope>NUCLEOTIDE SEQUENCE [LARGE SCALE GENOMIC DNA]</scope>
    <source>
        <strain evidence="1 2">AJ004</strain>
    </source>
</reference>
<protein>
    <submittedName>
        <fullName evidence="1">Uncharacterized protein</fullName>
    </submittedName>
</protein>
<organism evidence="1 2">
    <name type="scientific">Flavobacterium kingsejongi</name>
    <dbReference type="NCBI Taxonomy" id="1678728"/>
    <lineage>
        <taxon>Bacteria</taxon>
        <taxon>Pseudomonadati</taxon>
        <taxon>Bacteroidota</taxon>
        <taxon>Flavobacteriia</taxon>
        <taxon>Flavobacteriales</taxon>
        <taxon>Flavobacteriaceae</taxon>
        <taxon>Flavobacterium</taxon>
    </lineage>
</organism>
<evidence type="ECO:0000313" key="2">
    <source>
        <dbReference type="Proteomes" id="UP000244677"/>
    </source>
</evidence>
<sequence length="256" mass="29369">MIKQYLFPILLLITFSSCISRLQRPEIRGTVTDFEGNPIPGAAIAETQSQNDGSFTLKEQRYSQFLITELLTMEAPPLAYGFTITKEGYQEKHFFEMSTHGGGARKGNTHTIDTIFMKRAAASPIDPKLFEKSWDVRSTQNADTLFFIHPNFQARCITQDCAIFHQQYSKAGIENSKNQRATTFSGIPQFTVTFQKENQLSIQMIQKDSKEAILYKGKWALKKDQLELESKTSPLHPSYTIKDFERNYFILIRNKE</sequence>
<dbReference type="AlphaFoldDB" id="A0A2S1LN13"/>
<name>A0A2S1LN13_9FLAO</name>
<dbReference type="Proteomes" id="UP000244677">
    <property type="component" value="Chromosome"/>
</dbReference>
<dbReference type="KEGG" id="fki:FK004_07760"/>
<dbReference type="SUPFAM" id="SSF49464">
    <property type="entry name" value="Carboxypeptidase regulatory domain-like"/>
    <property type="match status" value="1"/>
</dbReference>
<dbReference type="RefSeq" id="WP_108736739.1">
    <property type="nucleotide sequence ID" value="NZ_CP020919.1"/>
</dbReference>
<accession>A0A2S1LN13</accession>
<evidence type="ECO:0000313" key="1">
    <source>
        <dbReference type="EMBL" id="AWG25135.1"/>
    </source>
</evidence>
<dbReference type="OrthoDB" id="706421at2"/>